<dbReference type="PANTHER" id="PTHR43080">
    <property type="entry name" value="CBS DOMAIN-CONTAINING PROTEIN CBSX3, MITOCHONDRIAL"/>
    <property type="match status" value="1"/>
</dbReference>
<keyword evidence="5" id="KW-1185">Reference proteome</keyword>
<feature type="domain" description="CBS" evidence="3">
    <location>
        <begin position="77"/>
        <end position="132"/>
    </location>
</feature>
<dbReference type="EMBL" id="JAXOJX010000094">
    <property type="protein sequence ID" value="MDZ5461054.1"/>
    <property type="molecule type" value="Genomic_DNA"/>
</dbReference>
<dbReference type="InterPro" id="IPR044725">
    <property type="entry name" value="CBSX3_CBS_dom"/>
</dbReference>
<name>A0ABU5IQ75_9BURK</name>
<dbReference type="SMART" id="SM00116">
    <property type="entry name" value="CBS"/>
    <property type="match status" value="2"/>
</dbReference>
<protein>
    <submittedName>
        <fullName evidence="4">CBS domain-containing protein</fullName>
    </submittedName>
</protein>
<comment type="caution">
    <text evidence="4">The sequence shown here is derived from an EMBL/GenBank/DDBJ whole genome shotgun (WGS) entry which is preliminary data.</text>
</comment>
<dbReference type="Pfam" id="PF00571">
    <property type="entry name" value="CBS"/>
    <property type="match status" value="2"/>
</dbReference>
<feature type="domain" description="CBS" evidence="3">
    <location>
        <begin position="12"/>
        <end position="68"/>
    </location>
</feature>
<dbReference type="InterPro" id="IPR000644">
    <property type="entry name" value="CBS_dom"/>
</dbReference>
<dbReference type="PANTHER" id="PTHR43080:SF2">
    <property type="entry name" value="CBS DOMAIN-CONTAINING PROTEIN"/>
    <property type="match status" value="1"/>
</dbReference>
<reference evidence="4 5" key="1">
    <citation type="submission" date="2023-11" db="EMBL/GenBank/DDBJ databases">
        <title>Draft genome of Azohydromonas lata strain H1 (DSM1123), a polyhydroxyalkanoate producer.</title>
        <authorList>
            <person name="Traversa D."/>
            <person name="D'Addabbo P."/>
            <person name="Pazzani C."/>
            <person name="Manzari C."/>
            <person name="Chiara M."/>
            <person name="Scrascia M."/>
        </authorList>
    </citation>
    <scope>NUCLEOTIDE SEQUENCE [LARGE SCALE GENOMIC DNA]</scope>
    <source>
        <strain evidence="4 5">H1</strain>
    </source>
</reference>
<dbReference type="PROSITE" id="PS51371">
    <property type="entry name" value="CBS"/>
    <property type="match status" value="2"/>
</dbReference>
<sequence length="149" mass="16495">MTTALEILKSKPNQEVIAVQPHATVYEAIKLMCQKNIGAVLVMEGDAVVGIFSERDYARKIVLQERASKSTGVNLVMSPNVMFVNPRQTAEECMALMTQNRLRHLPVMEGGKLLGMISIGDLVKHIISDQQFLIEQLEHYIAGHPVTPA</sequence>
<proteinExistence type="predicted"/>
<evidence type="ECO:0000256" key="1">
    <source>
        <dbReference type="ARBA" id="ARBA00023122"/>
    </source>
</evidence>
<keyword evidence="1 2" id="KW-0129">CBS domain</keyword>
<evidence type="ECO:0000313" key="4">
    <source>
        <dbReference type="EMBL" id="MDZ5461054.1"/>
    </source>
</evidence>
<dbReference type="Proteomes" id="UP001293718">
    <property type="component" value="Unassembled WGS sequence"/>
</dbReference>
<gene>
    <name evidence="4" type="ORF">SM757_31205</name>
</gene>
<dbReference type="InterPro" id="IPR046342">
    <property type="entry name" value="CBS_dom_sf"/>
</dbReference>
<evidence type="ECO:0000256" key="2">
    <source>
        <dbReference type="PROSITE-ProRule" id="PRU00703"/>
    </source>
</evidence>
<dbReference type="InterPro" id="IPR051257">
    <property type="entry name" value="Diverse_CBS-Domain"/>
</dbReference>
<dbReference type="CDD" id="cd04623">
    <property type="entry name" value="CBS_pair_bac_euk"/>
    <property type="match status" value="1"/>
</dbReference>
<organism evidence="4 5">
    <name type="scientific">Azohydromonas lata</name>
    <dbReference type="NCBI Taxonomy" id="45677"/>
    <lineage>
        <taxon>Bacteria</taxon>
        <taxon>Pseudomonadati</taxon>
        <taxon>Pseudomonadota</taxon>
        <taxon>Betaproteobacteria</taxon>
        <taxon>Burkholderiales</taxon>
        <taxon>Sphaerotilaceae</taxon>
        <taxon>Azohydromonas</taxon>
    </lineage>
</organism>
<accession>A0ABU5IQ75</accession>
<evidence type="ECO:0000259" key="3">
    <source>
        <dbReference type="PROSITE" id="PS51371"/>
    </source>
</evidence>
<dbReference type="Gene3D" id="3.10.580.10">
    <property type="entry name" value="CBS-domain"/>
    <property type="match status" value="1"/>
</dbReference>
<dbReference type="RefSeq" id="WP_066342130.1">
    <property type="nucleotide sequence ID" value="NZ_JAXOJX010000094.1"/>
</dbReference>
<evidence type="ECO:0000313" key="5">
    <source>
        <dbReference type="Proteomes" id="UP001293718"/>
    </source>
</evidence>
<dbReference type="SUPFAM" id="SSF54631">
    <property type="entry name" value="CBS-domain pair"/>
    <property type="match status" value="1"/>
</dbReference>